<feature type="non-terminal residue" evidence="2">
    <location>
        <position position="1"/>
    </location>
</feature>
<keyword evidence="1" id="KW-1133">Transmembrane helix</keyword>
<dbReference type="AlphaFoldDB" id="A0A813IXI6"/>
<proteinExistence type="predicted"/>
<gene>
    <name evidence="2" type="ORF">PGLA2088_LOCUS13625</name>
</gene>
<accession>A0A813IXI6</accession>
<feature type="transmembrane region" description="Helical" evidence="1">
    <location>
        <begin position="37"/>
        <end position="60"/>
    </location>
</feature>
<evidence type="ECO:0000313" key="3">
    <source>
        <dbReference type="Proteomes" id="UP000626109"/>
    </source>
</evidence>
<keyword evidence="1" id="KW-0472">Membrane</keyword>
<keyword evidence="1" id="KW-0812">Transmembrane</keyword>
<name>A0A813IXI6_POLGL</name>
<evidence type="ECO:0000256" key="1">
    <source>
        <dbReference type="SAM" id="Phobius"/>
    </source>
</evidence>
<feature type="non-terminal residue" evidence="2">
    <location>
        <position position="193"/>
    </location>
</feature>
<evidence type="ECO:0000313" key="2">
    <source>
        <dbReference type="EMBL" id="CAE8658923.1"/>
    </source>
</evidence>
<feature type="transmembrane region" description="Helical" evidence="1">
    <location>
        <begin position="174"/>
        <end position="192"/>
    </location>
</feature>
<comment type="caution">
    <text evidence="2">The sequence shown here is derived from an EMBL/GenBank/DDBJ whole genome shotgun (WGS) entry which is preliminary data.</text>
</comment>
<dbReference type="Proteomes" id="UP000626109">
    <property type="component" value="Unassembled WGS sequence"/>
</dbReference>
<protein>
    <submittedName>
        <fullName evidence="2">Uncharacterized protein</fullName>
    </submittedName>
</protein>
<reference evidence="2" key="1">
    <citation type="submission" date="2021-02" db="EMBL/GenBank/DDBJ databases">
        <authorList>
            <person name="Dougan E. K."/>
            <person name="Rhodes N."/>
            <person name="Thang M."/>
            <person name="Chan C."/>
        </authorList>
    </citation>
    <scope>NUCLEOTIDE SEQUENCE</scope>
</reference>
<dbReference type="EMBL" id="CAJNNW010016353">
    <property type="protein sequence ID" value="CAE8658923.1"/>
    <property type="molecule type" value="Genomic_DNA"/>
</dbReference>
<sequence length="193" mass="19724">TVQLVVALANNVSLSQLGVDPWPEVPPLPEGQMDETAWAVAAAAIVVATTAVAIAAAAGASGAVHGRRRKTAPVSGLWIDEAGRGVKIDNLDCGDCGVAPPGCGKEAHHHPAISISWLGKSSAPVKAAFVSSEGSCARYSNGKLELQQLSDVRLELSGTESGTSILARKPQNKCVATCMALAPMLLLVVIGVL</sequence>
<organism evidence="2 3">
    <name type="scientific">Polarella glacialis</name>
    <name type="common">Dinoflagellate</name>
    <dbReference type="NCBI Taxonomy" id="89957"/>
    <lineage>
        <taxon>Eukaryota</taxon>
        <taxon>Sar</taxon>
        <taxon>Alveolata</taxon>
        <taxon>Dinophyceae</taxon>
        <taxon>Suessiales</taxon>
        <taxon>Suessiaceae</taxon>
        <taxon>Polarella</taxon>
    </lineage>
</organism>